<evidence type="ECO:0000256" key="1">
    <source>
        <dbReference type="ARBA" id="ARBA00008668"/>
    </source>
</evidence>
<dbReference type="GO" id="GO:0016298">
    <property type="term" value="F:lipase activity"/>
    <property type="evidence" value="ECO:0007669"/>
    <property type="project" value="InterPro"/>
</dbReference>
<sequence>KISRRNQVHRQLMASSLAPPVLVPLLFLAVWLCPYAGVSSAVRASSSCCYERLFILGDSISDAGNLGRVSPSIAALSPPYGETFFHHSTGRYCDGRLIVDFIAEALKLPLVTPFLAGKTAADFRHGANFAVSGATALSQQFFKDMGLDLSIIPPFSLDVQLEWFTRVLHMLAPTQPEREHLMSTSLFFLGEIGGNDYNHPFFQNRSFSAEIRPLVPKVIDKIENATRVLLGLGARTVVVPGNFPVGCIPRFLTMFQGSTGPGDYDADGCIRWLNAFAEEHNRALRRMLARVAAGPRHDPAVALVYADYYAATLEITRRPNKHGFRKDETLTACCGDGGPHNSGKLFSCNNATSILCPDPAKHISWDGLHLTEAAYQFVARGVLEGPYAAPPILSKCMST</sequence>
<dbReference type="InterPro" id="IPR035669">
    <property type="entry name" value="SGNH_plant_lipase-like"/>
</dbReference>
<name>A0AAQ3SMI2_PASNO</name>
<organism evidence="5 6">
    <name type="scientific">Paspalum notatum var. saurae</name>
    <dbReference type="NCBI Taxonomy" id="547442"/>
    <lineage>
        <taxon>Eukaryota</taxon>
        <taxon>Viridiplantae</taxon>
        <taxon>Streptophyta</taxon>
        <taxon>Embryophyta</taxon>
        <taxon>Tracheophyta</taxon>
        <taxon>Spermatophyta</taxon>
        <taxon>Magnoliopsida</taxon>
        <taxon>Liliopsida</taxon>
        <taxon>Poales</taxon>
        <taxon>Poaceae</taxon>
        <taxon>PACMAD clade</taxon>
        <taxon>Panicoideae</taxon>
        <taxon>Andropogonodae</taxon>
        <taxon>Paspaleae</taxon>
        <taxon>Paspalinae</taxon>
        <taxon>Paspalum</taxon>
    </lineage>
</organism>
<evidence type="ECO:0000313" key="6">
    <source>
        <dbReference type="Proteomes" id="UP001341281"/>
    </source>
</evidence>
<dbReference type="Gene3D" id="3.40.50.1110">
    <property type="entry name" value="SGNH hydrolase"/>
    <property type="match status" value="1"/>
</dbReference>
<evidence type="ECO:0008006" key="7">
    <source>
        <dbReference type="Google" id="ProtNLM"/>
    </source>
</evidence>
<evidence type="ECO:0000256" key="4">
    <source>
        <dbReference type="ARBA" id="ARBA00023180"/>
    </source>
</evidence>
<keyword evidence="6" id="KW-1185">Reference proteome</keyword>
<reference evidence="5 6" key="1">
    <citation type="submission" date="2024-02" db="EMBL/GenBank/DDBJ databases">
        <title>High-quality chromosome-scale genome assembly of Pensacola bahiagrass (Paspalum notatum Flugge var. saurae).</title>
        <authorList>
            <person name="Vega J.M."/>
            <person name="Podio M."/>
            <person name="Orjuela J."/>
            <person name="Siena L.A."/>
            <person name="Pessino S.C."/>
            <person name="Combes M.C."/>
            <person name="Mariac C."/>
            <person name="Albertini E."/>
            <person name="Pupilli F."/>
            <person name="Ortiz J.P.A."/>
            <person name="Leblanc O."/>
        </authorList>
    </citation>
    <scope>NUCLEOTIDE SEQUENCE [LARGE SCALE GENOMIC DNA]</scope>
    <source>
        <strain evidence="5">R1</strain>
        <tissue evidence="5">Leaf</tissue>
    </source>
</reference>
<dbReference type="GO" id="GO:0006629">
    <property type="term" value="P:lipid metabolic process"/>
    <property type="evidence" value="ECO:0007669"/>
    <property type="project" value="InterPro"/>
</dbReference>
<dbReference type="PANTHER" id="PTHR22835:SF498">
    <property type="entry name" value="GDSL-LIKE LIPASE_ACYLHYDROLASE FAMILY PROTEIN, EXPRESSED"/>
    <property type="match status" value="1"/>
</dbReference>
<dbReference type="InterPro" id="IPR008265">
    <property type="entry name" value="Lipase_GDSL_AS"/>
</dbReference>
<proteinExistence type="inferred from homology"/>
<keyword evidence="3" id="KW-0378">Hydrolase</keyword>
<dbReference type="CDD" id="cd01837">
    <property type="entry name" value="SGNH_plant_lipase_like"/>
    <property type="match status" value="1"/>
</dbReference>
<dbReference type="EMBL" id="CP144746">
    <property type="protein sequence ID" value="WVZ57048.1"/>
    <property type="molecule type" value="Genomic_DNA"/>
</dbReference>
<feature type="non-terminal residue" evidence="5">
    <location>
        <position position="1"/>
    </location>
</feature>
<accession>A0AAQ3SMI2</accession>
<dbReference type="Pfam" id="PF00657">
    <property type="entry name" value="Lipase_GDSL"/>
    <property type="match status" value="1"/>
</dbReference>
<dbReference type="PROSITE" id="PS01098">
    <property type="entry name" value="LIPASE_GDSL_SER"/>
    <property type="match status" value="1"/>
</dbReference>
<dbReference type="Proteomes" id="UP001341281">
    <property type="component" value="Chromosome 02"/>
</dbReference>
<dbReference type="AlphaFoldDB" id="A0AAQ3SMI2"/>
<comment type="similarity">
    <text evidence="1">Belongs to the 'GDSL' lipolytic enzyme family.</text>
</comment>
<evidence type="ECO:0000256" key="2">
    <source>
        <dbReference type="ARBA" id="ARBA00022729"/>
    </source>
</evidence>
<protein>
    <recommendedName>
        <fullName evidence="7">GDSL esterase/lipase</fullName>
    </recommendedName>
</protein>
<evidence type="ECO:0000313" key="5">
    <source>
        <dbReference type="EMBL" id="WVZ57048.1"/>
    </source>
</evidence>
<gene>
    <name evidence="5" type="ORF">U9M48_007489</name>
</gene>
<evidence type="ECO:0000256" key="3">
    <source>
        <dbReference type="ARBA" id="ARBA00022801"/>
    </source>
</evidence>
<keyword evidence="2" id="KW-0732">Signal</keyword>
<keyword evidence="4" id="KW-0325">Glycoprotein</keyword>
<dbReference type="SUPFAM" id="SSF52266">
    <property type="entry name" value="SGNH hydrolase"/>
    <property type="match status" value="1"/>
</dbReference>
<dbReference type="InterPro" id="IPR001087">
    <property type="entry name" value="GDSL"/>
</dbReference>
<dbReference type="InterPro" id="IPR036514">
    <property type="entry name" value="SGNH_hydro_sf"/>
</dbReference>
<dbReference type="PANTHER" id="PTHR22835">
    <property type="entry name" value="ZINC FINGER FYVE DOMAIN CONTAINING PROTEIN"/>
    <property type="match status" value="1"/>
</dbReference>